<keyword evidence="2" id="KW-0808">Transferase</keyword>
<dbReference type="InterPro" id="IPR000182">
    <property type="entry name" value="GNAT_dom"/>
</dbReference>
<dbReference type="OrthoDB" id="5355033at2"/>
<dbReference type="PANTHER" id="PTHR43451">
    <property type="entry name" value="ACETYLTRANSFERASE (GNAT) FAMILY PROTEIN"/>
    <property type="match status" value="1"/>
</dbReference>
<dbReference type="PROSITE" id="PS51186">
    <property type="entry name" value="GNAT"/>
    <property type="match status" value="1"/>
</dbReference>
<comment type="caution">
    <text evidence="2">The sequence shown here is derived from an EMBL/GenBank/DDBJ whole genome shotgun (WGS) entry which is preliminary data.</text>
</comment>
<dbReference type="PANTHER" id="PTHR43451:SF1">
    <property type="entry name" value="ACETYLTRANSFERASE"/>
    <property type="match status" value="1"/>
</dbReference>
<proteinExistence type="predicted"/>
<dbReference type="Gene3D" id="3.40.630.30">
    <property type="match status" value="1"/>
</dbReference>
<dbReference type="Proteomes" id="UP000294832">
    <property type="component" value="Unassembled WGS sequence"/>
</dbReference>
<dbReference type="RefSeq" id="WP_133038844.1">
    <property type="nucleotide sequence ID" value="NZ_SLWF01000011.1"/>
</dbReference>
<evidence type="ECO:0000259" key="1">
    <source>
        <dbReference type="PROSITE" id="PS51186"/>
    </source>
</evidence>
<evidence type="ECO:0000313" key="2">
    <source>
        <dbReference type="EMBL" id="TCN84629.1"/>
    </source>
</evidence>
<keyword evidence="3" id="KW-1185">Reference proteome</keyword>
<gene>
    <name evidence="2" type="ORF">EDC91_11143</name>
</gene>
<sequence>MVTIRAYQQSDADAVYQLFYDTVHTINCRDYSQAQLQAWAPEIADKRRWQQRLLCNQPLLAYANEQILGYADLQPDGLIDQFFCHHAHQQQGVGSALMQALLIKAQQLQLQRMYAHVSITAKPFFERWHFQTIRMQQVTIRDQQLTNYLMEKSLVYLY</sequence>
<accession>A0A4V2RSE5</accession>
<organism evidence="2 3">
    <name type="scientific">Shewanella fodinae</name>
    <dbReference type="NCBI Taxonomy" id="552357"/>
    <lineage>
        <taxon>Bacteria</taxon>
        <taxon>Pseudomonadati</taxon>
        <taxon>Pseudomonadota</taxon>
        <taxon>Gammaproteobacteria</taxon>
        <taxon>Alteromonadales</taxon>
        <taxon>Shewanellaceae</taxon>
        <taxon>Shewanella</taxon>
    </lineage>
</organism>
<evidence type="ECO:0000313" key="3">
    <source>
        <dbReference type="Proteomes" id="UP000294832"/>
    </source>
</evidence>
<feature type="domain" description="N-acetyltransferase" evidence="1">
    <location>
        <begin position="2"/>
        <end position="155"/>
    </location>
</feature>
<dbReference type="CDD" id="cd04301">
    <property type="entry name" value="NAT_SF"/>
    <property type="match status" value="1"/>
</dbReference>
<dbReference type="GO" id="GO:0016747">
    <property type="term" value="F:acyltransferase activity, transferring groups other than amino-acyl groups"/>
    <property type="evidence" value="ECO:0007669"/>
    <property type="project" value="InterPro"/>
</dbReference>
<reference evidence="2 3" key="1">
    <citation type="submission" date="2019-03" db="EMBL/GenBank/DDBJ databases">
        <title>Freshwater and sediment microbial communities from various areas in North America, analyzing microbe dynamics in response to fracking.</title>
        <authorList>
            <person name="Lamendella R."/>
        </authorList>
    </citation>
    <scope>NUCLEOTIDE SEQUENCE [LARGE SCALE GENOMIC DNA]</scope>
    <source>
        <strain evidence="2 3">74A</strain>
    </source>
</reference>
<dbReference type="Pfam" id="PF13673">
    <property type="entry name" value="Acetyltransf_10"/>
    <property type="match status" value="1"/>
</dbReference>
<dbReference type="EMBL" id="SLWF01000011">
    <property type="protein sequence ID" value="TCN84629.1"/>
    <property type="molecule type" value="Genomic_DNA"/>
</dbReference>
<dbReference type="InterPro" id="IPR016181">
    <property type="entry name" value="Acyl_CoA_acyltransferase"/>
</dbReference>
<dbReference type="InterPro" id="IPR052564">
    <property type="entry name" value="N-acetyltrans/Recomb-assoc"/>
</dbReference>
<name>A0A4V2RSE5_9GAMM</name>
<dbReference type="AlphaFoldDB" id="A0A4V2RSE5"/>
<protein>
    <submittedName>
        <fullName evidence="2">GNAT family acetyltransferase</fullName>
    </submittedName>
</protein>
<dbReference type="SUPFAM" id="SSF55729">
    <property type="entry name" value="Acyl-CoA N-acyltransferases (Nat)"/>
    <property type="match status" value="1"/>
</dbReference>